<dbReference type="InterPro" id="IPR032640">
    <property type="entry name" value="AMPK1_CBM"/>
</dbReference>
<evidence type="ECO:0000313" key="2">
    <source>
        <dbReference type="EMBL" id="MBW6410051.1"/>
    </source>
</evidence>
<dbReference type="Pfam" id="PF16561">
    <property type="entry name" value="AMPK1_CBM"/>
    <property type="match status" value="1"/>
</dbReference>
<reference evidence="2 3" key="1">
    <citation type="submission" date="2021-07" db="EMBL/GenBank/DDBJ databases">
        <title>Clostridium weizhouense sp. nov., an anaerobic bacterium isolated from activated sludge of Petroleum wastewater.</title>
        <authorList>
            <person name="Li Q."/>
        </authorList>
    </citation>
    <scope>NUCLEOTIDE SEQUENCE [LARGE SCALE GENOMIC DNA]</scope>
    <source>
        <strain evidence="2 3">YB-6</strain>
    </source>
</reference>
<feature type="domain" description="AMP-activated protein kinase glycogen-binding" evidence="1">
    <location>
        <begin position="16"/>
        <end position="87"/>
    </location>
</feature>
<keyword evidence="3" id="KW-1185">Reference proteome</keyword>
<accession>A0ABS7ANR2</accession>
<dbReference type="RefSeq" id="WP_219779110.1">
    <property type="nucleotide sequence ID" value="NZ_JAHXPT010000005.1"/>
</dbReference>
<dbReference type="InterPro" id="IPR014756">
    <property type="entry name" value="Ig_E-set"/>
</dbReference>
<sequence length="227" mass="26696">MKILFKYDQKENLNINTVSVIGDFNEYNPDKGVMEKEEGSWIFYCDIKEGEYKYKFLINGELKLNDPTANIYLPDDNEELWSAIIINENDQRLYNNTQYNVNIDKYNITCNINEEKEVVNKKAFNILSDKKVVVRFDFTQVTGLHCVTVAWFNPLGELFQFAENSLFTPKNNNDPIKLWFWMDLNDSNMKQLCGSWTLKMFVDGEFILEDEFKLNQLNAYSSLGKMM</sequence>
<evidence type="ECO:0000259" key="1">
    <source>
        <dbReference type="Pfam" id="PF16561"/>
    </source>
</evidence>
<comment type="caution">
    <text evidence="2">The sequence shown here is derived from an EMBL/GenBank/DDBJ whole genome shotgun (WGS) entry which is preliminary data.</text>
</comment>
<dbReference type="Proteomes" id="UP001519921">
    <property type="component" value="Unassembled WGS sequence"/>
</dbReference>
<dbReference type="SUPFAM" id="SSF81296">
    <property type="entry name" value="E set domains"/>
    <property type="match status" value="1"/>
</dbReference>
<organism evidence="2 3">
    <name type="scientific">Clostridium weizhouense</name>
    <dbReference type="NCBI Taxonomy" id="2859781"/>
    <lineage>
        <taxon>Bacteria</taxon>
        <taxon>Bacillati</taxon>
        <taxon>Bacillota</taxon>
        <taxon>Clostridia</taxon>
        <taxon>Eubacteriales</taxon>
        <taxon>Clostridiaceae</taxon>
        <taxon>Clostridium</taxon>
    </lineage>
</organism>
<protein>
    <recommendedName>
        <fullName evidence="1">AMP-activated protein kinase glycogen-binding domain-containing protein</fullName>
    </recommendedName>
</protein>
<dbReference type="EMBL" id="JAHXPT010000005">
    <property type="protein sequence ID" value="MBW6410051.1"/>
    <property type="molecule type" value="Genomic_DNA"/>
</dbReference>
<dbReference type="InterPro" id="IPR013783">
    <property type="entry name" value="Ig-like_fold"/>
</dbReference>
<gene>
    <name evidence="2" type="ORF">KYD98_08095</name>
</gene>
<name>A0ABS7ANR2_9CLOT</name>
<evidence type="ECO:0000313" key="3">
    <source>
        <dbReference type="Proteomes" id="UP001519921"/>
    </source>
</evidence>
<proteinExistence type="predicted"/>
<dbReference type="Gene3D" id="2.60.40.10">
    <property type="entry name" value="Immunoglobulins"/>
    <property type="match status" value="1"/>
</dbReference>